<organism evidence="2 3">
    <name type="scientific">Mycolicibacterium smegmatis (strain ATCC 700084 / mc(2)155)</name>
    <name type="common">Mycobacterium smegmatis</name>
    <dbReference type="NCBI Taxonomy" id="246196"/>
    <lineage>
        <taxon>Bacteria</taxon>
        <taxon>Bacillati</taxon>
        <taxon>Actinomycetota</taxon>
        <taxon>Actinomycetes</taxon>
        <taxon>Mycobacteriales</taxon>
        <taxon>Mycobacteriaceae</taxon>
        <taxon>Mycolicibacterium</taxon>
    </lineage>
</organism>
<sequence>MLPSRTVSNSFAARLVAICCRTNADRSSRWWVVDADDRGLLCRRAGGHGVDDTPDEGSGVGVGGPDPPRERTERQCPGHRCAYDPTGFASRLRHRAQRLAGDAALADARGPTDHDPGPIGTGQRGVDEPRLLIPPGQRPGESHGSRLGRAGIVSKGNQRIGNTDSTRVDAVRANNAGVTGGPGDARPTVRITRTTGKTVVPQSLPCGTTV</sequence>
<proteinExistence type="predicted"/>
<dbReference type="PATRIC" id="fig|246196.56.peg.3040"/>
<accession>I7G897</accession>
<evidence type="ECO:0000313" key="3">
    <source>
        <dbReference type="Proteomes" id="UP000006158"/>
    </source>
</evidence>
<dbReference type="KEGG" id="msg:MSMEI_2962"/>
<dbReference type="Proteomes" id="UP000006158">
    <property type="component" value="Chromosome"/>
</dbReference>
<feature type="compositionally biased region" description="Basic and acidic residues" evidence="1">
    <location>
        <begin position="67"/>
        <end position="76"/>
    </location>
</feature>
<evidence type="ECO:0000256" key="1">
    <source>
        <dbReference type="SAM" id="MobiDB-lite"/>
    </source>
</evidence>
<gene>
    <name evidence="2" type="ordered locus">MSMEI_2962</name>
</gene>
<dbReference type="EMBL" id="CP001663">
    <property type="protein sequence ID" value="AFP39426.1"/>
    <property type="molecule type" value="Genomic_DNA"/>
</dbReference>
<dbReference type="AlphaFoldDB" id="I7G897"/>
<reference evidence="2 3" key="1">
    <citation type="journal article" date="2007" name="Genome Biol.">
        <title>Interrupted coding sequences in Mycobacterium smegmatis: authentic mutations or sequencing errors?</title>
        <authorList>
            <person name="Deshayes C."/>
            <person name="Perrodou E."/>
            <person name="Gallien S."/>
            <person name="Euphrasie D."/>
            <person name="Schaeffer C."/>
            <person name="Van-Dorsselaer A."/>
            <person name="Poch O."/>
            <person name="Lecompte O."/>
            <person name="Reyrat J.M."/>
        </authorList>
    </citation>
    <scope>NUCLEOTIDE SEQUENCE [LARGE SCALE GENOMIC DNA]</scope>
    <source>
        <strain evidence="3">ATCC 700084 / mc(2)155</strain>
    </source>
</reference>
<name>I7G897_MYCS2</name>
<evidence type="ECO:0000313" key="2">
    <source>
        <dbReference type="EMBL" id="AFP39426.1"/>
    </source>
</evidence>
<reference evidence="2 3" key="2">
    <citation type="journal article" date="2009" name="Genome Res.">
        <title>Ortho-proteogenomics: multiple proteomes investigation through orthology and a new MS-based protocol.</title>
        <authorList>
            <person name="Gallien S."/>
            <person name="Perrodou E."/>
            <person name="Carapito C."/>
            <person name="Deshayes C."/>
            <person name="Reyrat J.M."/>
            <person name="Van Dorsselaer A."/>
            <person name="Poch O."/>
            <person name="Schaeffer C."/>
            <person name="Lecompte O."/>
        </authorList>
    </citation>
    <scope>NUCLEOTIDE SEQUENCE [LARGE SCALE GENOMIC DNA]</scope>
    <source>
        <strain evidence="3">ATCC 700084 / mc(2)155</strain>
    </source>
</reference>
<feature type="region of interest" description="Disordered" evidence="1">
    <location>
        <begin position="103"/>
        <end position="130"/>
    </location>
</feature>
<feature type="region of interest" description="Disordered" evidence="1">
    <location>
        <begin position="47"/>
        <end position="80"/>
    </location>
</feature>
<protein>
    <submittedName>
        <fullName evidence="2">Uncharacterized protein</fullName>
    </submittedName>
</protein>